<dbReference type="CDD" id="cd00093">
    <property type="entry name" value="HTH_XRE"/>
    <property type="match status" value="1"/>
</dbReference>
<evidence type="ECO:0000259" key="1">
    <source>
        <dbReference type="PROSITE" id="PS50943"/>
    </source>
</evidence>
<dbReference type="SUPFAM" id="SSF47413">
    <property type="entry name" value="lambda repressor-like DNA-binding domains"/>
    <property type="match status" value="1"/>
</dbReference>
<proteinExistence type="predicted"/>
<organism evidence="2 3">
    <name type="scientific">Actinacidiphila rubida</name>
    <dbReference type="NCBI Taxonomy" id="310780"/>
    <lineage>
        <taxon>Bacteria</taxon>
        <taxon>Bacillati</taxon>
        <taxon>Actinomycetota</taxon>
        <taxon>Actinomycetes</taxon>
        <taxon>Kitasatosporales</taxon>
        <taxon>Streptomycetaceae</taxon>
        <taxon>Actinacidiphila</taxon>
    </lineage>
</organism>
<protein>
    <submittedName>
        <fullName evidence="2">Helix-turn-helix</fullName>
    </submittedName>
</protein>
<dbReference type="InterPro" id="IPR010982">
    <property type="entry name" value="Lambda_DNA-bd_dom_sf"/>
</dbReference>
<dbReference type="Gene3D" id="1.10.260.40">
    <property type="entry name" value="lambda repressor-like DNA-binding domains"/>
    <property type="match status" value="1"/>
</dbReference>
<dbReference type="OrthoDB" id="3865941at2"/>
<dbReference type="Pfam" id="PF01381">
    <property type="entry name" value="HTH_3"/>
    <property type="match status" value="1"/>
</dbReference>
<dbReference type="AlphaFoldDB" id="A0A1H8L953"/>
<dbReference type="InterPro" id="IPR001387">
    <property type="entry name" value="Cro/C1-type_HTH"/>
</dbReference>
<evidence type="ECO:0000313" key="3">
    <source>
        <dbReference type="Proteomes" id="UP000181951"/>
    </source>
</evidence>
<dbReference type="GO" id="GO:0003677">
    <property type="term" value="F:DNA binding"/>
    <property type="evidence" value="ECO:0007669"/>
    <property type="project" value="InterPro"/>
</dbReference>
<reference evidence="2 3" key="1">
    <citation type="submission" date="2016-10" db="EMBL/GenBank/DDBJ databases">
        <authorList>
            <person name="de Groot N.N."/>
        </authorList>
    </citation>
    <scope>NUCLEOTIDE SEQUENCE [LARGE SCALE GENOMIC DNA]</scope>
    <source>
        <strain evidence="2 3">CGMCC 4.2026</strain>
    </source>
</reference>
<dbReference type="STRING" id="310780.SAMN05216267_1015107"/>
<dbReference type="RefSeq" id="WP_075017041.1">
    <property type="nucleotide sequence ID" value="NZ_FODD01000015.1"/>
</dbReference>
<name>A0A1H8L953_9ACTN</name>
<gene>
    <name evidence="2" type="ORF">SAMN05216267_1015107</name>
</gene>
<dbReference type="PROSITE" id="PS50943">
    <property type="entry name" value="HTH_CROC1"/>
    <property type="match status" value="1"/>
</dbReference>
<dbReference type="EMBL" id="FODD01000015">
    <property type="protein sequence ID" value="SEO01599.1"/>
    <property type="molecule type" value="Genomic_DNA"/>
</dbReference>
<sequence>MAETFGSSIRSTRLQLGISQRELAKRIGCPPSTVSRWESGQTEFPSGRLLFLTRAAVKNIRTEQLLMGRSLKNILYEIEHGK</sequence>
<dbReference type="SMART" id="SM00530">
    <property type="entry name" value="HTH_XRE"/>
    <property type="match status" value="1"/>
</dbReference>
<dbReference type="Proteomes" id="UP000181951">
    <property type="component" value="Unassembled WGS sequence"/>
</dbReference>
<evidence type="ECO:0000313" key="2">
    <source>
        <dbReference type="EMBL" id="SEO01599.1"/>
    </source>
</evidence>
<accession>A0A1H8L953</accession>
<feature type="domain" description="HTH cro/C1-type" evidence="1">
    <location>
        <begin position="9"/>
        <end position="43"/>
    </location>
</feature>
<keyword evidence="3" id="KW-1185">Reference proteome</keyword>